<feature type="transmembrane region" description="Helical" evidence="5">
    <location>
        <begin position="107"/>
        <end position="128"/>
    </location>
</feature>
<dbReference type="PANTHER" id="PTHR42718">
    <property type="entry name" value="MAJOR FACILITATOR SUPERFAMILY MULTIDRUG TRANSPORTER MFSC"/>
    <property type="match status" value="1"/>
</dbReference>
<feature type="transmembrane region" description="Helical" evidence="5">
    <location>
        <begin position="231"/>
        <end position="251"/>
    </location>
</feature>
<feature type="transmembrane region" description="Helical" evidence="5">
    <location>
        <begin position="313"/>
        <end position="330"/>
    </location>
</feature>
<evidence type="ECO:0000256" key="2">
    <source>
        <dbReference type="ARBA" id="ARBA00022692"/>
    </source>
</evidence>
<name>A0A0D5LT04_MAREN</name>
<feature type="domain" description="Major facilitator superfamily (MFS) profile" evidence="6">
    <location>
        <begin position="16"/>
        <end position="476"/>
    </location>
</feature>
<feature type="transmembrane region" description="Helical" evidence="5">
    <location>
        <begin position="82"/>
        <end position="101"/>
    </location>
</feature>
<dbReference type="Pfam" id="PF07690">
    <property type="entry name" value="MFS_1"/>
    <property type="match status" value="1"/>
</dbReference>
<dbReference type="OrthoDB" id="2414439at2"/>
<dbReference type="GO" id="GO:0016020">
    <property type="term" value="C:membrane"/>
    <property type="evidence" value="ECO:0007669"/>
    <property type="project" value="UniProtKB-SubCell"/>
</dbReference>
<reference evidence="7 8" key="1">
    <citation type="journal article" date="2015" name="Genome Announc.">
        <title>Complete genome sequence of Martelella endophytica YC6887, which has antifungal activity associated with a halophyte.</title>
        <authorList>
            <person name="Khan A."/>
            <person name="Khan H."/>
            <person name="Chung E.J."/>
            <person name="Hossain M.T."/>
            <person name="Chung Y.R."/>
        </authorList>
    </citation>
    <scope>NUCLEOTIDE SEQUENCE [LARGE SCALE GENOMIC DNA]</scope>
    <source>
        <strain evidence="7">YC6887</strain>
    </source>
</reference>
<dbReference type="AlphaFoldDB" id="A0A0D5LT04"/>
<evidence type="ECO:0000313" key="8">
    <source>
        <dbReference type="Proteomes" id="UP000032611"/>
    </source>
</evidence>
<dbReference type="RefSeq" id="WP_045683650.1">
    <property type="nucleotide sequence ID" value="NZ_CP010803.1"/>
</dbReference>
<evidence type="ECO:0000256" key="4">
    <source>
        <dbReference type="ARBA" id="ARBA00023136"/>
    </source>
</evidence>
<evidence type="ECO:0000256" key="1">
    <source>
        <dbReference type="ARBA" id="ARBA00004141"/>
    </source>
</evidence>
<feature type="transmembrane region" description="Helical" evidence="5">
    <location>
        <begin position="450"/>
        <end position="472"/>
    </location>
</feature>
<dbReference type="PROSITE" id="PS50850">
    <property type="entry name" value="MFS"/>
    <property type="match status" value="1"/>
</dbReference>
<dbReference type="Gene3D" id="1.20.1720.10">
    <property type="entry name" value="Multidrug resistance protein D"/>
    <property type="match status" value="2"/>
</dbReference>
<keyword evidence="8" id="KW-1185">Reference proteome</keyword>
<dbReference type="EMBL" id="CP010803">
    <property type="protein sequence ID" value="AJY47339.1"/>
    <property type="molecule type" value="Genomic_DNA"/>
</dbReference>
<comment type="subcellular location">
    <subcellularLocation>
        <location evidence="1">Membrane</location>
        <topology evidence="1">Multi-pass membrane protein</topology>
    </subcellularLocation>
</comment>
<dbReference type="SUPFAM" id="SSF103473">
    <property type="entry name" value="MFS general substrate transporter"/>
    <property type="match status" value="1"/>
</dbReference>
<keyword evidence="3 5" id="KW-1133">Transmembrane helix</keyword>
<keyword evidence="2 5" id="KW-0812">Transmembrane</keyword>
<feature type="transmembrane region" description="Helical" evidence="5">
    <location>
        <begin position="342"/>
        <end position="360"/>
    </location>
</feature>
<feature type="transmembrane region" description="Helical" evidence="5">
    <location>
        <begin position="140"/>
        <end position="162"/>
    </location>
</feature>
<feature type="transmembrane region" description="Helical" evidence="5">
    <location>
        <begin position="281"/>
        <end position="301"/>
    </location>
</feature>
<dbReference type="Proteomes" id="UP000032611">
    <property type="component" value="Chromosome"/>
</dbReference>
<proteinExistence type="predicted"/>
<feature type="transmembrane region" description="Helical" evidence="5">
    <location>
        <begin position="52"/>
        <end position="70"/>
    </location>
</feature>
<dbReference type="PRINTS" id="PR01036">
    <property type="entry name" value="TCRTETB"/>
</dbReference>
<dbReference type="CDD" id="cd17321">
    <property type="entry name" value="MFS_MMR_MDR_like"/>
    <property type="match status" value="1"/>
</dbReference>
<dbReference type="HOGENOM" id="CLU_000960_28_2_5"/>
<dbReference type="PANTHER" id="PTHR42718:SF39">
    <property type="entry name" value="ACTINORHODIN TRANSPORTER-RELATED"/>
    <property type="match status" value="1"/>
</dbReference>
<protein>
    <submittedName>
        <fullName evidence="7">MFS transporter</fullName>
    </submittedName>
</protein>
<dbReference type="InterPro" id="IPR011701">
    <property type="entry name" value="MFS"/>
</dbReference>
<evidence type="ECO:0000313" key="7">
    <source>
        <dbReference type="EMBL" id="AJY47339.1"/>
    </source>
</evidence>
<evidence type="ECO:0000256" key="5">
    <source>
        <dbReference type="SAM" id="Phobius"/>
    </source>
</evidence>
<feature type="transmembrane region" description="Helical" evidence="5">
    <location>
        <begin position="416"/>
        <end position="438"/>
    </location>
</feature>
<sequence length="489" mass="52284">MAMPETTQPHPRRWLALAVLLSAVFMNMLDVTIVNVALPSIQEALGASDSAIEWIVAGYVLMFALALLPFGRLGDIIGKKTMFLIGVASFTVGSALCGLSHTTLMLVAARLFQGFSAAMMTPQVLALAQVMFPPHERARAFSFFGMMAGLATVSGPLIGGFLVEHGLFGLGWRAIFLINLPIGVFAIIAGARIVPSTPKRPGARNDYPGIGMIAIAMFLLIFPLVEGRSFGWPWWCFAMMVAALPVLFAFVRWEQAQSRRNAPQLLAFHLLKNRNFLQGGVMALFFFSTMPGFFLCLAMFLQVGFGFEPLKSGLTTVPFSLGVFVASLISGRLGQVFLKLRVVFGIALLAAGIVWLRFYVLSIEDTISHWALFLPLMIGGLGLGIAIASIFQLVLAGVPHEDAGSASGALQAVQQLGGAFGIALVSGIFFARLAALMTSGTGSHAAYVDAFALALVYNLCAYAVVIVLALLLPAEKKPQAETENAPHVA</sequence>
<feature type="transmembrane region" description="Helical" evidence="5">
    <location>
        <begin position="372"/>
        <end position="395"/>
    </location>
</feature>
<dbReference type="STRING" id="1486262.TM49_19390"/>
<keyword evidence="4 5" id="KW-0472">Membrane</keyword>
<dbReference type="InterPro" id="IPR036259">
    <property type="entry name" value="MFS_trans_sf"/>
</dbReference>
<feature type="transmembrane region" description="Helical" evidence="5">
    <location>
        <begin position="207"/>
        <end position="225"/>
    </location>
</feature>
<organism evidence="7 8">
    <name type="scientific">Martelella endophytica</name>
    <dbReference type="NCBI Taxonomy" id="1486262"/>
    <lineage>
        <taxon>Bacteria</taxon>
        <taxon>Pseudomonadati</taxon>
        <taxon>Pseudomonadota</taxon>
        <taxon>Alphaproteobacteria</taxon>
        <taxon>Hyphomicrobiales</taxon>
        <taxon>Aurantimonadaceae</taxon>
        <taxon>Martelella</taxon>
    </lineage>
</organism>
<evidence type="ECO:0000259" key="6">
    <source>
        <dbReference type="PROSITE" id="PS50850"/>
    </source>
</evidence>
<gene>
    <name evidence="7" type="ORF">TM49_19390</name>
</gene>
<dbReference type="PATRIC" id="fig|1486262.3.peg.4011"/>
<evidence type="ECO:0000256" key="3">
    <source>
        <dbReference type="ARBA" id="ARBA00022989"/>
    </source>
</evidence>
<dbReference type="GO" id="GO:0022857">
    <property type="term" value="F:transmembrane transporter activity"/>
    <property type="evidence" value="ECO:0007669"/>
    <property type="project" value="InterPro"/>
</dbReference>
<dbReference type="KEGG" id="mey:TM49_19390"/>
<dbReference type="InterPro" id="IPR020846">
    <property type="entry name" value="MFS_dom"/>
</dbReference>
<feature type="transmembrane region" description="Helical" evidence="5">
    <location>
        <begin position="174"/>
        <end position="195"/>
    </location>
</feature>
<accession>A0A0D5LT04</accession>